<reference evidence="2" key="1">
    <citation type="submission" date="2021-02" db="EMBL/GenBank/DDBJ databases">
        <authorList>
            <person name="Dougan E. K."/>
            <person name="Rhodes N."/>
            <person name="Thang M."/>
            <person name="Chan C."/>
        </authorList>
    </citation>
    <scope>NUCLEOTIDE SEQUENCE</scope>
</reference>
<dbReference type="Proteomes" id="UP000604046">
    <property type="component" value="Unassembled WGS sequence"/>
</dbReference>
<feature type="compositionally biased region" description="Polar residues" evidence="1">
    <location>
        <begin position="193"/>
        <end position="209"/>
    </location>
</feature>
<evidence type="ECO:0000313" key="3">
    <source>
        <dbReference type="Proteomes" id="UP000604046"/>
    </source>
</evidence>
<dbReference type="InterPro" id="IPR011990">
    <property type="entry name" value="TPR-like_helical_dom_sf"/>
</dbReference>
<organism evidence="2 3">
    <name type="scientific">Symbiodinium natans</name>
    <dbReference type="NCBI Taxonomy" id="878477"/>
    <lineage>
        <taxon>Eukaryota</taxon>
        <taxon>Sar</taxon>
        <taxon>Alveolata</taxon>
        <taxon>Dinophyceae</taxon>
        <taxon>Suessiales</taxon>
        <taxon>Symbiodiniaceae</taxon>
        <taxon>Symbiodinium</taxon>
    </lineage>
</organism>
<dbReference type="EMBL" id="CAJNDS010001213">
    <property type="protein sequence ID" value="CAE7251904.1"/>
    <property type="molecule type" value="Genomic_DNA"/>
</dbReference>
<feature type="region of interest" description="Disordered" evidence="1">
    <location>
        <begin position="191"/>
        <end position="217"/>
    </location>
</feature>
<feature type="compositionally biased region" description="Polar residues" evidence="1">
    <location>
        <begin position="480"/>
        <end position="493"/>
    </location>
</feature>
<protein>
    <submittedName>
        <fullName evidence="2">Uncharacterized protein</fullName>
    </submittedName>
</protein>
<keyword evidence="3" id="KW-1185">Reference proteome</keyword>
<dbReference type="Gene3D" id="1.25.40.10">
    <property type="entry name" value="Tetratricopeptide repeat domain"/>
    <property type="match status" value="1"/>
</dbReference>
<accession>A0A812LTI6</accession>
<evidence type="ECO:0000313" key="2">
    <source>
        <dbReference type="EMBL" id="CAE7251904.1"/>
    </source>
</evidence>
<proteinExistence type="predicted"/>
<comment type="caution">
    <text evidence="2">The sequence shown here is derived from an EMBL/GenBank/DDBJ whole genome shotgun (WGS) entry which is preliminary data.</text>
</comment>
<dbReference type="OrthoDB" id="409451at2759"/>
<sequence>MVEHLSPDLLLARLASGKGNGSRILDIVRIAEHARCSLHELRVVYASAMEVYPKADDSGYRELCVKYMLLLCELDTNEAREFHNRQRAFGITSDARMYVARADLEEREGHSAKALKILQEGLRIGAGPADILTTQIAALHTRLPKHSESELQQILEPLEAQTEAHDTTIKMDAGGSSGSMSKVVGVEERHRSGTQTAQTCVDGSTQTEFASDEGRPGRRWTRKLSAHKYLQRWLGVERRRCLLSCFAGWKGLVDTSAQERREALFDSLRGQLDLAQRRCRAAEHCLAKGQLDARATWFRLALRAWYSLAQLCSQKKKLADAAYQEVVRHSASLVLWAWQRMCFPAARIQDTVCEAAVEPAASLDSLLEDFCPFGEENRPAEHCELAFDDLSEKPAAGKPSGVMAGYPYPERQPLASVAMQNARHMSADADEAKRMRGPERFFYDTSSYTGCARYGGPMIVEKKENASMPAKAVGGKAAGPTQSSTCPQGQVQAVQAKRGKPFLLR</sequence>
<evidence type="ECO:0000256" key="1">
    <source>
        <dbReference type="SAM" id="MobiDB-lite"/>
    </source>
</evidence>
<feature type="region of interest" description="Disordered" evidence="1">
    <location>
        <begin position="471"/>
        <end position="505"/>
    </location>
</feature>
<gene>
    <name evidence="2" type="ORF">SNAT2548_LOCUS12520</name>
</gene>
<name>A0A812LTI6_9DINO</name>
<dbReference type="AlphaFoldDB" id="A0A812LTI6"/>